<organism evidence="8 9">
    <name type="scientific">Mesomycoplasma hyorhinis SK76</name>
    <dbReference type="NCBI Taxonomy" id="1118964"/>
    <lineage>
        <taxon>Bacteria</taxon>
        <taxon>Bacillati</taxon>
        <taxon>Mycoplasmatota</taxon>
        <taxon>Mycoplasmoidales</taxon>
        <taxon>Metamycoplasmataceae</taxon>
        <taxon>Mesomycoplasma</taxon>
    </lineage>
</organism>
<evidence type="ECO:0000256" key="2">
    <source>
        <dbReference type="ARBA" id="ARBA00002147"/>
    </source>
</evidence>
<comment type="pathway">
    <text evidence="3">Amino-sugar metabolism; N-acetylneuraminate degradation; D-fructose 6-phosphate from N-acetylneuraminate: step 3/5.</text>
</comment>
<dbReference type="GO" id="GO:0047465">
    <property type="term" value="F:N-acylglucosamine-6-phosphate 2-epimerase activity"/>
    <property type="evidence" value="ECO:0007669"/>
    <property type="project" value="UniProtKB-EC"/>
</dbReference>
<dbReference type="PANTHER" id="PTHR36204">
    <property type="entry name" value="N-ACETYLMANNOSAMINE-6-PHOSPHATE 2-EPIMERASE-RELATED"/>
    <property type="match status" value="1"/>
</dbReference>
<keyword evidence="6" id="KW-0413">Isomerase</keyword>
<dbReference type="Pfam" id="PF04131">
    <property type="entry name" value="NanE"/>
    <property type="match status" value="1"/>
</dbReference>
<dbReference type="InterPro" id="IPR011060">
    <property type="entry name" value="RibuloseP-bd_barrel"/>
</dbReference>
<dbReference type="GO" id="GO:0006053">
    <property type="term" value="P:N-acetylmannosamine catabolic process"/>
    <property type="evidence" value="ECO:0007669"/>
    <property type="project" value="TreeGrafter"/>
</dbReference>
<evidence type="ECO:0000256" key="3">
    <source>
        <dbReference type="ARBA" id="ARBA00005081"/>
    </source>
</evidence>
<name>A0AAI8FDU7_MESHY</name>
<sequence length="101" mass="11501">MDYDDVQKAIELGFDYIGTTLRGYTKQTQNQSSTEKNYEFLKWAAPLWRANNIKLIAEGGFDTPIRARNGLYLGNADAVVVGSAITRVQYITKQFYDKIKI</sequence>
<accession>A0AAI8FDU7</accession>
<comment type="catalytic activity">
    <reaction evidence="1">
        <text>an N-acyl-D-glucosamine 6-phosphate = an N-acyl-D-mannosamine 6-phosphate</text>
        <dbReference type="Rhea" id="RHEA:23932"/>
        <dbReference type="ChEBI" id="CHEBI:57599"/>
        <dbReference type="ChEBI" id="CHEBI:57666"/>
        <dbReference type="EC" id="5.1.3.9"/>
    </reaction>
</comment>
<dbReference type="GO" id="GO:0019262">
    <property type="term" value="P:N-acetylneuraminate catabolic process"/>
    <property type="evidence" value="ECO:0007669"/>
    <property type="project" value="TreeGrafter"/>
</dbReference>
<evidence type="ECO:0000256" key="1">
    <source>
        <dbReference type="ARBA" id="ARBA00000056"/>
    </source>
</evidence>
<dbReference type="GO" id="GO:0005829">
    <property type="term" value="C:cytosol"/>
    <property type="evidence" value="ECO:0007669"/>
    <property type="project" value="TreeGrafter"/>
</dbReference>
<keyword evidence="7" id="KW-0119">Carbohydrate metabolism</keyword>
<gene>
    <name evidence="8" type="ORF">MOS_672</name>
</gene>
<dbReference type="EC" id="5.1.3.9" evidence="5"/>
<comment type="function">
    <text evidence="2">Converts N-acetylmannosamine-6-phosphate (ManNAc-6-P) to N-acetylglucosamine-6-phosphate (GlcNAc-6-P).</text>
</comment>
<protein>
    <recommendedName>
        <fullName evidence="5">N-acylglucosamine-6-phosphate 2-epimerase</fullName>
        <ecNumber evidence="5">5.1.3.9</ecNumber>
    </recommendedName>
</protein>
<reference evidence="8 9" key="1">
    <citation type="journal article" date="2013" name="Genome Announc.">
        <title>Complete Genome Sequence of Mycoplasma hyorhinis Strain SK76.</title>
        <authorList>
            <person name="Goodison S."/>
            <person name="Urquidi V."/>
            <person name="Kumar D."/>
            <person name="Reyes L."/>
            <person name="Rosser C.J."/>
        </authorList>
    </citation>
    <scope>NUCLEOTIDE SEQUENCE [LARGE SCALE GENOMIC DNA]</scope>
    <source>
        <strain evidence="8 9">SK76</strain>
    </source>
</reference>
<dbReference type="AlphaFoldDB" id="A0AAI8FDU7"/>
<dbReference type="SUPFAM" id="SSF51366">
    <property type="entry name" value="Ribulose-phoshate binding barrel"/>
    <property type="match status" value="1"/>
</dbReference>
<evidence type="ECO:0000313" key="8">
    <source>
        <dbReference type="EMBL" id="AFX74575.1"/>
    </source>
</evidence>
<dbReference type="InterPro" id="IPR013785">
    <property type="entry name" value="Aldolase_TIM"/>
</dbReference>
<dbReference type="EMBL" id="CP003914">
    <property type="protein sequence ID" value="AFX74575.1"/>
    <property type="molecule type" value="Genomic_DNA"/>
</dbReference>
<evidence type="ECO:0000256" key="6">
    <source>
        <dbReference type="ARBA" id="ARBA00023235"/>
    </source>
</evidence>
<dbReference type="PANTHER" id="PTHR36204:SF1">
    <property type="entry name" value="N-ACETYLMANNOSAMINE-6-PHOSPHATE 2-EPIMERASE-RELATED"/>
    <property type="match status" value="1"/>
</dbReference>
<proteinExistence type="inferred from homology"/>
<dbReference type="KEGG" id="mhs:MOS_672"/>
<comment type="similarity">
    <text evidence="4">Belongs to the NanE family.</text>
</comment>
<evidence type="ECO:0000256" key="5">
    <source>
        <dbReference type="ARBA" id="ARBA00013180"/>
    </source>
</evidence>
<dbReference type="Proteomes" id="UP000009399">
    <property type="component" value="Chromosome"/>
</dbReference>
<dbReference type="InterPro" id="IPR007260">
    <property type="entry name" value="NanE"/>
</dbReference>
<dbReference type="Gene3D" id="3.20.20.70">
    <property type="entry name" value="Aldolase class I"/>
    <property type="match status" value="1"/>
</dbReference>
<evidence type="ECO:0000313" key="9">
    <source>
        <dbReference type="Proteomes" id="UP000009399"/>
    </source>
</evidence>
<evidence type="ECO:0000256" key="7">
    <source>
        <dbReference type="ARBA" id="ARBA00023277"/>
    </source>
</evidence>
<evidence type="ECO:0000256" key="4">
    <source>
        <dbReference type="ARBA" id="ARBA00007439"/>
    </source>
</evidence>